<sequence>MTTLPLDFNCAAELRPADPDASAHATVSDGPAPQLAAYDILLVNISAGKDSQASLDVVVAQARAAAVLDRVVTVHADLGHAEWDGVPDLAAEHAAHYGLRFELTSRTADDGHTETILERVAARGMWPDAARRWCTSDHKRGPIRTVMTKLVAELRDSGRVSGRPVRVLNIMGLRAEESRARARRVAYAHNPSASNGRRHVDDWYPIHQFSVTDVWDRIAIAGTRPHPAYAAGMSRLSCRFCVLASRADLVCSARLNPKLADQYAAVEAATGHRFRADLSMADIIAEARGAQHPQLSLLELADIA</sequence>
<name>A0ABT7P9S4_MYCIT</name>
<keyword evidence="3" id="KW-1185">Reference proteome</keyword>
<reference evidence="3" key="1">
    <citation type="submission" date="2023-06" db="EMBL/GenBank/DDBJ databases">
        <title>Itaconate inhibition of nontuberculous mycobacteria.</title>
        <authorList>
            <person name="Spilker T."/>
        </authorList>
    </citation>
    <scope>NUCLEOTIDE SEQUENCE [LARGE SCALE GENOMIC DNA]</scope>
    <source>
        <strain evidence="3">FLAC1071</strain>
    </source>
</reference>
<gene>
    <name evidence="2" type="ORF">QRB35_27855</name>
</gene>
<reference evidence="2 3" key="2">
    <citation type="submission" date="2023-06" db="EMBL/GenBank/DDBJ databases">
        <title>Itaconate inhibition of nontuberculous mycobacteria.</title>
        <authorList>
            <person name="Breen P."/>
            <person name="Zimbric M."/>
            <person name="Caverly L."/>
        </authorList>
    </citation>
    <scope>NUCLEOTIDE SEQUENCE [LARGE SCALE GENOMIC DNA]</scope>
    <source>
        <strain evidence="2 3">FLAC1071</strain>
    </source>
</reference>
<dbReference type="SUPFAM" id="SSF52402">
    <property type="entry name" value="Adenine nucleotide alpha hydrolases-like"/>
    <property type="match status" value="1"/>
</dbReference>
<protein>
    <submittedName>
        <fullName evidence="2">Phosphoadenosine phosphosulfate reductase family protein</fullName>
    </submittedName>
</protein>
<evidence type="ECO:0000313" key="3">
    <source>
        <dbReference type="Proteomes" id="UP001529272"/>
    </source>
</evidence>
<dbReference type="RefSeq" id="WP_289115637.1">
    <property type="nucleotide sequence ID" value="NZ_JASZZX010000047.1"/>
</dbReference>
<proteinExistence type="predicted"/>
<dbReference type="Gene3D" id="3.40.50.620">
    <property type="entry name" value="HUPs"/>
    <property type="match status" value="1"/>
</dbReference>
<dbReference type="EMBL" id="JASZZX010000047">
    <property type="protein sequence ID" value="MDM3929798.1"/>
    <property type="molecule type" value="Genomic_DNA"/>
</dbReference>
<feature type="domain" description="Phosphoadenosine phosphosulphate reductase" evidence="1">
    <location>
        <begin position="42"/>
        <end position="241"/>
    </location>
</feature>
<comment type="caution">
    <text evidence="2">The sequence shown here is derived from an EMBL/GenBank/DDBJ whole genome shotgun (WGS) entry which is preliminary data.</text>
</comment>
<dbReference type="Pfam" id="PF01507">
    <property type="entry name" value="PAPS_reduct"/>
    <property type="match status" value="1"/>
</dbReference>
<dbReference type="InterPro" id="IPR002500">
    <property type="entry name" value="PAPS_reduct_dom"/>
</dbReference>
<evidence type="ECO:0000259" key="1">
    <source>
        <dbReference type="Pfam" id="PF01507"/>
    </source>
</evidence>
<evidence type="ECO:0000313" key="2">
    <source>
        <dbReference type="EMBL" id="MDM3929798.1"/>
    </source>
</evidence>
<organism evidence="2 3">
    <name type="scientific">Mycobacterium intracellulare subsp. chimaera</name>
    <dbReference type="NCBI Taxonomy" id="222805"/>
    <lineage>
        <taxon>Bacteria</taxon>
        <taxon>Bacillati</taxon>
        <taxon>Actinomycetota</taxon>
        <taxon>Actinomycetes</taxon>
        <taxon>Mycobacteriales</taxon>
        <taxon>Mycobacteriaceae</taxon>
        <taxon>Mycobacterium</taxon>
        <taxon>Mycobacterium avium complex (MAC)</taxon>
    </lineage>
</organism>
<accession>A0ABT7P9S4</accession>
<dbReference type="InterPro" id="IPR014729">
    <property type="entry name" value="Rossmann-like_a/b/a_fold"/>
</dbReference>
<dbReference type="Proteomes" id="UP001529272">
    <property type="component" value="Unassembled WGS sequence"/>
</dbReference>